<dbReference type="RefSeq" id="WP_091854367.1">
    <property type="nucleotide sequence ID" value="NZ_FOHZ01000025.1"/>
</dbReference>
<dbReference type="EMBL" id="FOHZ01000025">
    <property type="protein sequence ID" value="SET79526.1"/>
    <property type="molecule type" value="Genomic_DNA"/>
</dbReference>
<proteinExistence type="predicted"/>
<evidence type="ECO:0000313" key="2">
    <source>
        <dbReference type="Proteomes" id="UP000198762"/>
    </source>
</evidence>
<sequence length="174" mass="18951">MYAGIDPGTSGAIAVLDKDGQLLRVLDMPSAKIDKSHYIKAEPFINALKDCEHACIELVGSRGGNSANSMFSFGAGFGSALTLLYMCDLKPIMPLPQEWQKHFGLGSIKFPKGTSQSKRDKAKKQQIAEKCLELYPDANLYGPRGGFKDGRSDAILIARYLYDLNTISSNKEAA</sequence>
<evidence type="ECO:0000313" key="1">
    <source>
        <dbReference type="EMBL" id="SET79526.1"/>
    </source>
</evidence>
<dbReference type="OrthoDB" id="573331at2"/>
<dbReference type="CDD" id="cd22992">
    <property type="entry name" value="MOC1"/>
    <property type="match status" value="1"/>
</dbReference>
<dbReference type="Proteomes" id="UP000198762">
    <property type="component" value="Unassembled WGS sequence"/>
</dbReference>
<dbReference type="GO" id="GO:0003676">
    <property type="term" value="F:nucleic acid binding"/>
    <property type="evidence" value="ECO:0007669"/>
    <property type="project" value="InterPro"/>
</dbReference>
<dbReference type="InterPro" id="IPR036397">
    <property type="entry name" value="RNaseH_sf"/>
</dbReference>
<protein>
    <submittedName>
        <fullName evidence="1">Uncharacterized protein</fullName>
    </submittedName>
</protein>
<dbReference type="STRING" id="430453.SAMN04487962_1253"/>
<keyword evidence="2" id="KW-1185">Reference proteome</keyword>
<organism evidence="1 2">
    <name type="scientific">Marinobacter segnicrescens</name>
    <dbReference type="NCBI Taxonomy" id="430453"/>
    <lineage>
        <taxon>Bacteria</taxon>
        <taxon>Pseudomonadati</taxon>
        <taxon>Pseudomonadota</taxon>
        <taxon>Gammaproteobacteria</taxon>
        <taxon>Pseudomonadales</taxon>
        <taxon>Marinobacteraceae</taxon>
        <taxon>Marinobacter</taxon>
    </lineage>
</organism>
<dbReference type="Gene3D" id="3.30.420.10">
    <property type="entry name" value="Ribonuclease H-like superfamily/Ribonuclease H"/>
    <property type="match status" value="1"/>
</dbReference>
<name>A0A1I0H6Z5_9GAMM</name>
<reference evidence="2" key="1">
    <citation type="submission" date="2016-10" db="EMBL/GenBank/DDBJ databases">
        <authorList>
            <person name="Varghese N."/>
            <person name="Submissions S."/>
        </authorList>
    </citation>
    <scope>NUCLEOTIDE SEQUENCE [LARGE SCALE GENOMIC DNA]</scope>
    <source>
        <strain evidence="2">CGMCC 1.6489</strain>
    </source>
</reference>
<gene>
    <name evidence="1" type="ORF">SAMN04487962_1253</name>
</gene>
<dbReference type="AlphaFoldDB" id="A0A1I0H6Z5"/>
<accession>A0A1I0H6Z5</accession>